<keyword evidence="3 7" id="KW-0479">Metal-binding</keyword>
<reference evidence="8" key="1">
    <citation type="journal article" date="2020" name="Stud. Mycol.">
        <title>101 Dothideomycetes genomes: a test case for predicting lifestyles and emergence of pathogens.</title>
        <authorList>
            <person name="Haridas S."/>
            <person name="Albert R."/>
            <person name="Binder M."/>
            <person name="Bloem J."/>
            <person name="Labutti K."/>
            <person name="Salamov A."/>
            <person name="Andreopoulos B."/>
            <person name="Baker S."/>
            <person name="Barry K."/>
            <person name="Bills G."/>
            <person name="Bluhm B."/>
            <person name="Cannon C."/>
            <person name="Castanera R."/>
            <person name="Culley D."/>
            <person name="Daum C."/>
            <person name="Ezra D."/>
            <person name="Gonzalez J."/>
            <person name="Henrissat B."/>
            <person name="Kuo A."/>
            <person name="Liang C."/>
            <person name="Lipzen A."/>
            <person name="Lutzoni F."/>
            <person name="Magnuson J."/>
            <person name="Mondo S."/>
            <person name="Nolan M."/>
            <person name="Ohm R."/>
            <person name="Pangilinan J."/>
            <person name="Park H.-J."/>
            <person name="Ramirez L."/>
            <person name="Alfaro M."/>
            <person name="Sun H."/>
            <person name="Tritt A."/>
            <person name="Yoshinaga Y."/>
            <person name="Zwiers L.-H."/>
            <person name="Turgeon B."/>
            <person name="Goodwin S."/>
            <person name="Spatafora J."/>
            <person name="Crous P."/>
            <person name="Grigoriev I."/>
        </authorList>
    </citation>
    <scope>NUCLEOTIDE SEQUENCE</scope>
    <source>
        <strain evidence="8">CBS 125425</strain>
    </source>
</reference>
<feature type="binding site" description="axial binding residue" evidence="7">
    <location>
        <position position="315"/>
    </location>
    <ligand>
        <name>heme</name>
        <dbReference type="ChEBI" id="CHEBI:30413"/>
    </ligand>
    <ligandPart>
        <name>Fe</name>
        <dbReference type="ChEBI" id="CHEBI:18248"/>
    </ligandPart>
</feature>
<keyword evidence="2 7" id="KW-0349">Heme</keyword>
<dbReference type="PRINTS" id="PR00463">
    <property type="entry name" value="EP450I"/>
</dbReference>
<dbReference type="InterPro" id="IPR050196">
    <property type="entry name" value="Cytochrome_P450_Monoox"/>
</dbReference>
<evidence type="ECO:0000256" key="3">
    <source>
        <dbReference type="ARBA" id="ARBA00022723"/>
    </source>
</evidence>
<keyword evidence="6" id="KW-0503">Monooxygenase</keyword>
<keyword evidence="9" id="KW-1185">Reference proteome</keyword>
<dbReference type="GO" id="GO:0020037">
    <property type="term" value="F:heme binding"/>
    <property type="evidence" value="ECO:0007669"/>
    <property type="project" value="InterPro"/>
</dbReference>
<evidence type="ECO:0000313" key="9">
    <source>
        <dbReference type="Proteomes" id="UP000799444"/>
    </source>
</evidence>
<dbReference type="InterPro" id="IPR036396">
    <property type="entry name" value="Cyt_P450_sf"/>
</dbReference>
<name>A0A9P4R7R6_9PLEO</name>
<keyword evidence="5 7" id="KW-0408">Iron</keyword>
<evidence type="ECO:0000256" key="4">
    <source>
        <dbReference type="ARBA" id="ARBA00023002"/>
    </source>
</evidence>
<accession>A0A9P4R7R6</accession>
<organism evidence="8 9">
    <name type="scientific">Polyplosphaeria fusca</name>
    <dbReference type="NCBI Taxonomy" id="682080"/>
    <lineage>
        <taxon>Eukaryota</taxon>
        <taxon>Fungi</taxon>
        <taxon>Dikarya</taxon>
        <taxon>Ascomycota</taxon>
        <taxon>Pezizomycotina</taxon>
        <taxon>Dothideomycetes</taxon>
        <taxon>Pleosporomycetidae</taxon>
        <taxon>Pleosporales</taxon>
        <taxon>Tetraplosphaeriaceae</taxon>
        <taxon>Polyplosphaeria</taxon>
    </lineage>
</organism>
<evidence type="ECO:0000256" key="6">
    <source>
        <dbReference type="ARBA" id="ARBA00023033"/>
    </source>
</evidence>
<comment type="caution">
    <text evidence="8">The sequence shown here is derived from an EMBL/GenBank/DDBJ whole genome shotgun (WGS) entry which is preliminary data.</text>
</comment>
<dbReference type="GO" id="GO:0016705">
    <property type="term" value="F:oxidoreductase activity, acting on paired donors, with incorporation or reduction of molecular oxygen"/>
    <property type="evidence" value="ECO:0007669"/>
    <property type="project" value="InterPro"/>
</dbReference>
<evidence type="ECO:0000256" key="1">
    <source>
        <dbReference type="ARBA" id="ARBA00010617"/>
    </source>
</evidence>
<evidence type="ECO:0000256" key="2">
    <source>
        <dbReference type="ARBA" id="ARBA00022617"/>
    </source>
</evidence>
<dbReference type="Proteomes" id="UP000799444">
    <property type="component" value="Unassembled WGS sequence"/>
</dbReference>
<sequence length="398" mass="45691">MDQVPVIVDFGLIFVDILDKHAAKNEIFRLEEDATKMTIDVIGKVICDHDFNALSSENEFVGLMRKTIAWMPDTQSLDPFHQYHPFRHLYWNNYKKRMDNYIGKVLDERFASRDAHQPRKVKKKTGIDLALLEYFKESGEEVDSQTATMNADFRRHAINNLEVLLFAGHDTTASTICYCYYLLHKNPASLHMIRDELDRVFGASKAAAPQLQTNPHLINQCEYTLAVVKEVLRLYAPASTIRDGRKDLFIRDPTTGEMLPTEGSMVWVVAMSIHRDPQYWGEDVHEFKPERFLPENADKLVPNAWRPFEKGPRNCIGQELAMLELKIMLVMTIREFDIKSAYGELDTLNTDGSLWAAEKSFRGGVQECWGDPAYQVLLAAAKPREGMPARVSRRMTMK</sequence>
<proteinExistence type="inferred from homology"/>
<dbReference type="GO" id="GO:0004497">
    <property type="term" value="F:monooxygenase activity"/>
    <property type="evidence" value="ECO:0007669"/>
    <property type="project" value="UniProtKB-KW"/>
</dbReference>
<dbReference type="AlphaFoldDB" id="A0A9P4R7R6"/>
<evidence type="ECO:0000313" key="8">
    <source>
        <dbReference type="EMBL" id="KAF2738491.1"/>
    </source>
</evidence>
<dbReference type="OrthoDB" id="10029320at2759"/>
<dbReference type="GO" id="GO:0005506">
    <property type="term" value="F:iron ion binding"/>
    <property type="evidence" value="ECO:0007669"/>
    <property type="project" value="InterPro"/>
</dbReference>
<dbReference type="PANTHER" id="PTHR24291:SF50">
    <property type="entry name" value="BIFUNCTIONAL ALBAFLAVENONE MONOOXYGENASE_TERPENE SYNTHASE"/>
    <property type="match status" value="1"/>
</dbReference>
<evidence type="ECO:0000256" key="7">
    <source>
        <dbReference type="PIRSR" id="PIRSR602401-1"/>
    </source>
</evidence>
<dbReference type="InterPro" id="IPR002401">
    <property type="entry name" value="Cyt_P450_E_grp-I"/>
</dbReference>
<protein>
    <submittedName>
        <fullName evidence="8">Cytochrome P450</fullName>
    </submittedName>
</protein>
<dbReference type="Gene3D" id="1.10.630.10">
    <property type="entry name" value="Cytochrome P450"/>
    <property type="match status" value="1"/>
</dbReference>
<evidence type="ECO:0000256" key="5">
    <source>
        <dbReference type="ARBA" id="ARBA00023004"/>
    </source>
</evidence>
<dbReference type="InterPro" id="IPR001128">
    <property type="entry name" value="Cyt_P450"/>
</dbReference>
<dbReference type="Pfam" id="PF00067">
    <property type="entry name" value="p450"/>
    <property type="match status" value="1"/>
</dbReference>
<comment type="similarity">
    <text evidence="1">Belongs to the cytochrome P450 family.</text>
</comment>
<dbReference type="PRINTS" id="PR00385">
    <property type="entry name" value="P450"/>
</dbReference>
<gene>
    <name evidence="8" type="ORF">EJ04DRAFT_53648</name>
</gene>
<dbReference type="PANTHER" id="PTHR24291">
    <property type="entry name" value="CYTOCHROME P450 FAMILY 4"/>
    <property type="match status" value="1"/>
</dbReference>
<comment type="cofactor">
    <cofactor evidence="7">
        <name>heme</name>
        <dbReference type="ChEBI" id="CHEBI:30413"/>
    </cofactor>
</comment>
<dbReference type="EMBL" id="ML996109">
    <property type="protein sequence ID" value="KAF2738491.1"/>
    <property type="molecule type" value="Genomic_DNA"/>
</dbReference>
<keyword evidence="4" id="KW-0560">Oxidoreductase</keyword>
<dbReference type="SUPFAM" id="SSF48264">
    <property type="entry name" value="Cytochrome P450"/>
    <property type="match status" value="1"/>
</dbReference>